<dbReference type="Gene3D" id="3.30.40.10">
    <property type="entry name" value="Zinc/RING finger domain, C3HC4 (zinc finger)"/>
    <property type="match status" value="2"/>
</dbReference>
<evidence type="ECO:0000313" key="4">
    <source>
        <dbReference type="Proteomes" id="UP001219934"/>
    </source>
</evidence>
<name>A0AAD6B5U4_9TELE</name>
<dbReference type="PROSITE" id="PS50127">
    <property type="entry name" value="UBC_2"/>
    <property type="match status" value="2"/>
</dbReference>
<dbReference type="InterPro" id="IPR036465">
    <property type="entry name" value="vWFA_dom_sf"/>
</dbReference>
<evidence type="ECO:0000259" key="1">
    <source>
        <dbReference type="PROSITE" id="PS50127"/>
    </source>
</evidence>
<evidence type="ECO:0000313" key="3">
    <source>
        <dbReference type="EMBL" id="KAJ4936814.1"/>
    </source>
</evidence>
<dbReference type="PANTHER" id="PTHR24068">
    <property type="entry name" value="UBIQUITIN-CONJUGATING ENZYME E2"/>
    <property type="match status" value="1"/>
</dbReference>
<dbReference type="InterPro" id="IPR000608">
    <property type="entry name" value="UBC"/>
</dbReference>
<sequence>MDAILNTLKQFRLESYCNQLVQLGVKETRDFLDSVTDEDLDNMGLSHVEKNRFSAMKTSIQRAKEHQVQTVTPVQKSMESFYLKYTFPKCRKPKTIKDMDPAKTTVEDLMMRICHLESVGNSKGVCLYTIDGMPLTDDPFFNTWSLKDRHIENGAVMYAMFTPKENLKQFPQTPKREVVETYGSNMVRCHIMLKGDFELKVKLASDTITNLILKLANKSGIPAHVLHYKGRRGGDTLESCGISEGSTVNFSLSSFPDETSYDETFFIYDFLPSVPQTQKGIGVFLSSVYAVKHNYKTKQLQKLIAYIRKLTGCHPLAQSLHQLFCRNERLTRNQKIAVVEGLYLLFRELLPQRGRPQGERLIKDLDVFENSLYCWAHLLSEAKKQSGYPENFAPITLTSEDGSRFSEPVRVPGVPGAYERSYVRQKIQDGEQIPNCTEKVLQKKSVKRAFDIERVLLSLPPSIRTYPLWIRPDKTAGPKYGSSVTLYTFFHIDFCFFEKRLVFTNLYNLNERFKINNEKTFGSMVEELKSPNHQYLNVTPPLRLKDLGLCEGRLVLLSEDNIGVSVNVGKACPATINVLDCLVGKCTTLDVNVLAARTGDHGDGRTFVTTRTPKEAILVLIDTSSSMEEECYASAEIQKIHAVKELFDNFATRTMAYDFCHIIGLVKFDSLVKILHTFTENLETFKEHMRNIEASGCTLLYDALRRGASELEEVKTRFPDCRLRIMCLTDGNDSGSCIEPDAVTARLLKSNIVVDSILLGNVENNMLHGISNATGGCCFKPKTTKDGLKLFEIETVLSLEQRKLKETLDPSSISKHCLTQFFATRGYDECPETSLPSQINSKVTATQSALKKKIKESWKKTLLEKDKRVLEELKSLHCNPHPFFRVFPSESDFMFWRILMQGPPDTPYKKGVFELYCQFGPDYPAKPPLVRFVTPVYHCNVNSVGRICHNIFDRNYNAHITMREILEAVYGLLISPEPEDPLDSILAEEFLTSRETYQREAEKHTEKTAGKSLDDMEKNLVEPVPQFIPQHLICPLTKKMFVDPVKTAYGTVYERKAIEEHLKKHHYDPLAGPGNELEMNDIRADQDMKKRMDAILNTLKQFRLESYCNQLVQLGVKDSRDFLDSVTDEDLDNMGFSRVEKNRFSAMKNFLQRAPEQQVQTVTPVHKSLKSFCLQYTYSKCAQPKQITDMDRAKNTVEDLMLRICHLESVGNSKGVCLYTIDGMPLTDDSFFNTWSLKDRHIENGAVIYAIFTPRENLKQFPQIPKREVVETLGSDIVRCHIMLKGDFQVTVKLASDTISSLRLKLANKSGIPEHVLHYKYPNGGDDTLESCGISEGSTFNFYLSSFPDETSYDETFFIYDFLPSVPQTQKGISVFLSSVYAVKHNYKTKQLQKLIAYIRKLTGCHPLAQSLHQLFCRNERLTRNQKIAVVEGLYLLFRELLPQRGRPQGERLIKDLDVFENSLYCWAHLLSEAKKQSGYPENFAPITLTSEDGSRFSEPVRIPGVPGAYERSYVRQKIQDGEQIPNCTEKVLQKKSVKRAFDIERVLLSLPPSIRTYPLWIRPDKTAGPNFKINNEKTFGSMVEELKSPDHQYLNVTPPLRLKDLGLCEARLVLLSEDNIGVCLGKDKGSPDMISVLDCLDGKNKTVDVNLLAARTGDHGDGRTFVTTRTPKEAILVLIDTSSSMEEECYASAEIQKIHAVKELFDNFATRTMAYDFCHIIGLVKFDSLVKILHKFTENLETFKEHMRNIEASGCTLLYDALRRGASELEEVKTRFPDCRLRIMCLTDGNDSGSCIEPDAVTARLLKSNIVVDSILLGNVENNMLHGISNATGGCCFKPKTTKDGLKLFEIETVLSLEQRKLKETHDPSSISKHSLTRIFATHGYDESPETSLPSQINSKVTATESALKKKIKESTNGRFLEKDKRVLEELKSLHCNPHPFFRVFPSESDFMFWRILMQGPPDTPYKKGVFELYCQFGPDYPAKPPLVRFVTPVYHCNVNSVGRICHNLFDRNYNAHITMREILEAVYGLLISPEPEDPLDSILAEEFLTSRETYEREAEKHTEETAGKSLDDMEKNLVEPIPQFIPQHLICPLTKKMFVDPMKTVYGTVYECKAIEEHLKQHQYDPTAGPGNELEMNDIRADQDMKKMVMDHRSLQINV</sequence>
<dbReference type="EMBL" id="JAPTMU010000010">
    <property type="protein sequence ID" value="KAJ4936814.1"/>
    <property type="molecule type" value="Genomic_DNA"/>
</dbReference>
<dbReference type="Gene3D" id="3.40.50.410">
    <property type="entry name" value="von Willebrand factor, type A domain"/>
    <property type="match status" value="2"/>
</dbReference>
<feature type="domain" description="UBC core" evidence="1">
    <location>
        <begin position="1923"/>
        <end position="2069"/>
    </location>
</feature>
<dbReference type="SMART" id="SM00212">
    <property type="entry name" value="UBCc"/>
    <property type="match status" value="2"/>
</dbReference>
<dbReference type="SMART" id="SM00327">
    <property type="entry name" value="VWA"/>
    <property type="match status" value="2"/>
</dbReference>
<dbReference type="GO" id="GO:0016567">
    <property type="term" value="P:protein ubiquitination"/>
    <property type="evidence" value="ECO:0007669"/>
    <property type="project" value="InterPro"/>
</dbReference>
<dbReference type="Pfam" id="PF00179">
    <property type="entry name" value="UQ_con"/>
    <property type="match status" value="2"/>
</dbReference>
<organism evidence="3 4">
    <name type="scientific">Pogonophryne albipinna</name>
    <dbReference type="NCBI Taxonomy" id="1090488"/>
    <lineage>
        <taxon>Eukaryota</taxon>
        <taxon>Metazoa</taxon>
        <taxon>Chordata</taxon>
        <taxon>Craniata</taxon>
        <taxon>Vertebrata</taxon>
        <taxon>Euteleostomi</taxon>
        <taxon>Actinopterygii</taxon>
        <taxon>Neopterygii</taxon>
        <taxon>Teleostei</taxon>
        <taxon>Neoteleostei</taxon>
        <taxon>Acanthomorphata</taxon>
        <taxon>Eupercaria</taxon>
        <taxon>Perciformes</taxon>
        <taxon>Notothenioidei</taxon>
        <taxon>Pogonophryne</taxon>
    </lineage>
</organism>
<dbReference type="Proteomes" id="UP001219934">
    <property type="component" value="Unassembled WGS sequence"/>
</dbReference>
<dbReference type="SMART" id="SM00504">
    <property type="entry name" value="Ubox"/>
    <property type="match status" value="2"/>
</dbReference>
<dbReference type="InterPro" id="IPR003613">
    <property type="entry name" value="Ubox_domain"/>
</dbReference>
<dbReference type="GO" id="GO:0004842">
    <property type="term" value="F:ubiquitin-protein transferase activity"/>
    <property type="evidence" value="ECO:0007669"/>
    <property type="project" value="InterPro"/>
</dbReference>
<feature type="domain" description="VWFA" evidence="2">
    <location>
        <begin position="1675"/>
        <end position="1866"/>
    </location>
</feature>
<dbReference type="CDD" id="cd00198">
    <property type="entry name" value="vWFA"/>
    <property type="match status" value="2"/>
</dbReference>
<dbReference type="SUPFAM" id="SSF53300">
    <property type="entry name" value="vWA-like"/>
    <property type="match status" value="2"/>
</dbReference>
<dbReference type="CDD" id="cd16453">
    <property type="entry name" value="RING-Ubox"/>
    <property type="match status" value="2"/>
</dbReference>
<feature type="domain" description="UBC core" evidence="1">
    <location>
        <begin position="864"/>
        <end position="1010"/>
    </location>
</feature>
<evidence type="ECO:0000259" key="2">
    <source>
        <dbReference type="PROSITE" id="PS50234"/>
    </source>
</evidence>
<comment type="caution">
    <text evidence="3">The sequence shown here is derived from an EMBL/GenBank/DDBJ whole genome shotgun (WGS) entry which is preliminary data.</text>
</comment>
<dbReference type="Gene3D" id="3.10.110.10">
    <property type="entry name" value="Ubiquitin Conjugating Enzyme"/>
    <property type="match status" value="2"/>
</dbReference>
<reference evidence="3" key="1">
    <citation type="submission" date="2022-11" db="EMBL/GenBank/DDBJ databases">
        <title>Chromosome-level genome of Pogonophryne albipinna.</title>
        <authorList>
            <person name="Jo E."/>
        </authorList>
    </citation>
    <scope>NUCLEOTIDE SEQUENCE</scope>
    <source>
        <strain evidence="3">SGF0006</strain>
        <tissue evidence="3">Muscle</tissue>
    </source>
</reference>
<gene>
    <name evidence="3" type="ORF">JOQ06_001400</name>
</gene>
<dbReference type="SUPFAM" id="SSF54495">
    <property type="entry name" value="UBC-like"/>
    <property type="match status" value="2"/>
</dbReference>
<keyword evidence="4" id="KW-1185">Reference proteome</keyword>
<dbReference type="Pfam" id="PF04564">
    <property type="entry name" value="U-box"/>
    <property type="match status" value="2"/>
</dbReference>
<protein>
    <submittedName>
        <fullName evidence="3">Uncharacterized protein</fullName>
    </submittedName>
</protein>
<dbReference type="CDD" id="cd23833">
    <property type="entry name" value="UBCc_ApmR795-like"/>
    <property type="match status" value="2"/>
</dbReference>
<accession>A0AAD6B5U4</accession>
<dbReference type="InterPro" id="IPR016135">
    <property type="entry name" value="UBQ-conjugating_enzyme/RWD"/>
</dbReference>
<proteinExistence type="predicted"/>
<dbReference type="CDD" id="cd17039">
    <property type="entry name" value="Ubl_ubiquitin_like"/>
    <property type="match status" value="2"/>
</dbReference>
<dbReference type="Pfam" id="PF13519">
    <property type="entry name" value="VWA_2"/>
    <property type="match status" value="2"/>
</dbReference>
<dbReference type="InterPro" id="IPR013083">
    <property type="entry name" value="Znf_RING/FYVE/PHD"/>
</dbReference>
<dbReference type="InterPro" id="IPR002035">
    <property type="entry name" value="VWF_A"/>
</dbReference>
<dbReference type="SUPFAM" id="SSF57850">
    <property type="entry name" value="RING/U-box"/>
    <property type="match status" value="2"/>
</dbReference>
<feature type="domain" description="VWFA" evidence="2">
    <location>
        <begin position="616"/>
        <end position="808"/>
    </location>
</feature>
<dbReference type="PROSITE" id="PS50234">
    <property type="entry name" value="VWFA"/>
    <property type="match status" value="2"/>
</dbReference>